<dbReference type="PANTHER" id="PTHR24201">
    <property type="entry name" value="ANK_REP_REGION DOMAIN-CONTAINING PROTEIN"/>
    <property type="match status" value="1"/>
</dbReference>
<dbReference type="PRINTS" id="PR01415">
    <property type="entry name" value="ANKYRIN"/>
</dbReference>
<keyword evidence="1" id="KW-0677">Repeat</keyword>
<accession>A0A9P9DG71</accession>
<evidence type="ECO:0000256" key="3">
    <source>
        <dbReference type="PROSITE-ProRule" id="PRU00023"/>
    </source>
</evidence>
<keyword evidence="5" id="KW-1185">Reference proteome</keyword>
<name>A0A9P9DG71_9HYPO</name>
<gene>
    <name evidence="4" type="ORF">B0J13DRAFT_458198</name>
</gene>
<dbReference type="Proteomes" id="UP000717696">
    <property type="component" value="Unassembled WGS sequence"/>
</dbReference>
<proteinExistence type="predicted"/>
<dbReference type="AlphaFoldDB" id="A0A9P9DG71"/>
<evidence type="ECO:0000256" key="2">
    <source>
        <dbReference type="ARBA" id="ARBA00023043"/>
    </source>
</evidence>
<dbReference type="Gene3D" id="1.25.40.20">
    <property type="entry name" value="Ankyrin repeat-containing domain"/>
    <property type="match status" value="2"/>
</dbReference>
<dbReference type="InterPro" id="IPR050776">
    <property type="entry name" value="Ank_Repeat/CDKN_Inhibitor"/>
</dbReference>
<comment type="caution">
    <text evidence="4">The sequence shown here is derived from an EMBL/GenBank/DDBJ whole genome shotgun (WGS) entry which is preliminary data.</text>
</comment>
<dbReference type="Pfam" id="PF12796">
    <property type="entry name" value="Ank_2"/>
    <property type="match status" value="1"/>
</dbReference>
<protein>
    <submittedName>
        <fullName evidence="4">Ankyrin repeat-containing domain protein</fullName>
    </submittedName>
</protein>
<sequence length="129" mass="14216">GYFDLVQKSIAGGVDPNARGGDFSSALHTSVVYGRVEIIRLLLAQERIPLNLINLRGRTPLWQAASHGHLEIPRKLTETSRGDCKGNSYSSGRNVVWFAAYNSHVDIVRMLLKTGADLHEADNEGLARF</sequence>
<dbReference type="SUPFAM" id="SSF48403">
    <property type="entry name" value="Ankyrin repeat"/>
    <property type="match status" value="1"/>
</dbReference>
<reference evidence="4" key="1">
    <citation type="journal article" date="2021" name="Nat. Commun.">
        <title>Genetic determinants of endophytism in the Arabidopsis root mycobiome.</title>
        <authorList>
            <person name="Mesny F."/>
            <person name="Miyauchi S."/>
            <person name="Thiergart T."/>
            <person name="Pickel B."/>
            <person name="Atanasova L."/>
            <person name="Karlsson M."/>
            <person name="Huettel B."/>
            <person name="Barry K.W."/>
            <person name="Haridas S."/>
            <person name="Chen C."/>
            <person name="Bauer D."/>
            <person name="Andreopoulos W."/>
            <person name="Pangilinan J."/>
            <person name="LaButti K."/>
            <person name="Riley R."/>
            <person name="Lipzen A."/>
            <person name="Clum A."/>
            <person name="Drula E."/>
            <person name="Henrissat B."/>
            <person name="Kohler A."/>
            <person name="Grigoriev I.V."/>
            <person name="Martin F.M."/>
            <person name="Hacquard S."/>
        </authorList>
    </citation>
    <scope>NUCLEOTIDE SEQUENCE</scope>
    <source>
        <strain evidence="4">MPI-CAGE-AT-0021</strain>
    </source>
</reference>
<feature type="repeat" description="ANK" evidence="3">
    <location>
        <begin position="91"/>
        <end position="123"/>
    </location>
</feature>
<evidence type="ECO:0000313" key="5">
    <source>
        <dbReference type="Proteomes" id="UP000717696"/>
    </source>
</evidence>
<dbReference type="OrthoDB" id="10057496at2759"/>
<dbReference type="EMBL" id="JAGMUU010000031">
    <property type="protein sequence ID" value="KAH7118678.1"/>
    <property type="molecule type" value="Genomic_DNA"/>
</dbReference>
<evidence type="ECO:0000256" key="1">
    <source>
        <dbReference type="ARBA" id="ARBA00022737"/>
    </source>
</evidence>
<keyword evidence="2 3" id="KW-0040">ANK repeat</keyword>
<evidence type="ECO:0000313" key="4">
    <source>
        <dbReference type="EMBL" id="KAH7118678.1"/>
    </source>
</evidence>
<dbReference type="InterPro" id="IPR002110">
    <property type="entry name" value="Ankyrin_rpt"/>
</dbReference>
<feature type="non-terminal residue" evidence="4">
    <location>
        <position position="1"/>
    </location>
</feature>
<dbReference type="SMART" id="SM00248">
    <property type="entry name" value="ANK"/>
    <property type="match status" value="3"/>
</dbReference>
<dbReference type="PROSITE" id="PS50088">
    <property type="entry name" value="ANK_REPEAT"/>
    <property type="match status" value="1"/>
</dbReference>
<dbReference type="InterPro" id="IPR036770">
    <property type="entry name" value="Ankyrin_rpt-contain_sf"/>
</dbReference>
<organism evidence="4 5">
    <name type="scientific">Dactylonectria estremocensis</name>
    <dbReference type="NCBI Taxonomy" id="1079267"/>
    <lineage>
        <taxon>Eukaryota</taxon>
        <taxon>Fungi</taxon>
        <taxon>Dikarya</taxon>
        <taxon>Ascomycota</taxon>
        <taxon>Pezizomycotina</taxon>
        <taxon>Sordariomycetes</taxon>
        <taxon>Hypocreomycetidae</taxon>
        <taxon>Hypocreales</taxon>
        <taxon>Nectriaceae</taxon>
        <taxon>Dactylonectria</taxon>
    </lineage>
</organism>
<dbReference type="PROSITE" id="PS50297">
    <property type="entry name" value="ANK_REP_REGION"/>
    <property type="match status" value="1"/>
</dbReference>
<dbReference type="Pfam" id="PF00023">
    <property type="entry name" value="Ank"/>
    <property type="match status" value="1"/>
</dbReference>